<feature type="non-terminal residue" evidence="1">
    <location>
        <position position="1"/>
    </location>
</feature>
<accession>A0A699Z7I9</accession>
<dbReference type="EMBL" id="BLLF01001249">
    <property type="protein sequence ID" value="GFH18111.1"/>
    <property type="molecule type" value="Genomic_DNA"/>
</dbReference>
<sequence length="153" mass="17219">PEDEVQCQAELLEAQQIRELWAHLSDEADQVDMSLEQTKKVFSETTRKQVLTVSLAERFRTSGPGLATIELPVGLELLHAYAAELEGALKQREQLALAEKLFDMEITGYPSLAMVEAEMKKLQQVREGVGRRLQQVCGGDRQRHAWKCQGLKA</sequence>
<comment type="caution">
    <text evidence="1">The sequence shown here is derived from an EMBL/GenBank/DDBJ whole genome shotgun (WGS) entry which is preliminary data.</text>
</comment>
<reference evidence="1 2" key="1">
    <citation type="submission" date="2020-02" db="EMBL/GenBank/DDBJ databases">
        <title>Draft genome sequence of Haematococcus lacustris strain NIES-144.</title>
        <authorList>
            <person name="Morimoto D."/>
            <person name="Nakagawa S."/>
            <person name="Yoshida T."/>
            <person name="Sawayama S."/>
        </authorList>
    </citation>
    <scope>NUCLEOTIDE SEQUENCE [LARGE SCALE GENOMIC DNA]</scope>
    <source>
        <strain evidence="1 2">NIES-144</strain>
    </source>
</reference>
<name>A0A699Z7I9_HAELA</name>
<dbReference type="Proteomes" id="UP000485058">
    <property type="component" value="Unassembled WGS sequence"/>
</dbReference>
<organism evidence="1 2">
    <name type="scientific">Haematococcus lacustris</name>
    <name type="common">Green alga</name>
    <name type="synonym">Haematococcus pluvialis</name>
    <dbReference type="NCBI Taxonomy" id="44745"/>
    <lineage>
        <taxon>Eukaryota</taxon>
        <taxon>Viridiplantae</taxon>
        <taxon>Chlorophyta</taxon>
        <taxon>core chlorophytes</taxon>
        <taxon>Chlorophyceae</taxon>
        <taxon>CS clade</taxon>
        <taxon>Chlamydomonadales</taxon>
        <taxon>Haematococcaceae</taxon>
        <taxon>Haematococcus</taxon>
    </lineage>
</organism>
<protein>
    <submittedName>
        <fullName evidence="1">Uncharacterized protein</fullName>
    </submittedName>
</protein>
<keyword evidence="2" id="KW-1185">Reference proteome</keyword>
<dbReference type="AlphaFoldDB" id="A0A699Z7I9"/>
<evidence type="ECO:0000313" key="2">
    <source>
        <dbReference type="Proteomes" id="UP000485058"/>
    </source>
</evidence>
<gene>
    <name evidence="1" type="ORF">HaLaN_14855</name>
</gene>
<evidence type="ECO:0000313" key="1">
    <source>
        <dbReference type="EMBL" id="GFH18111.1"/>
    </source>
</evidence>
<proteinExistence type="predicted"/>